<evidence type="ECO:0000313" key="2">
    <source>
        <dbReference type="EMBL" id="JAC76855.1"/>
    </source>
</evidence>
<feature type="compositionally biased region" description="Basic and acidic residues" evidence="1">
    <location>
        <begin position="22"/>
        <end position="33"/>
    </location>
</feature>
<organism evidence="2">
    <name type="scientific">Tetraselmis sp. GSL018</name>
    <dbReference type="NCBI Taxonomy" id="582737"/>
    <lineage>
        <taxon>Eukaryota</taxon>
        <taxon>Viridiplantae</taxon>
        <taxon>Chlorophyta</taxon>
        <taxon>core chlorophytes</taxon>
        <taxon>Chlorodendrophyceae</taxon>
        <taxon>Chlorodendrales</taxon>
        <taxon>Chlorodendraceae</taxon>
        <taxon>Tetraselmis</taxon>
    </lineage>
</organism>
<feature type="region of interest" description="Disordered" evidence="1">
    <location>
        <begin position="1"/>
        <end position="66"/>
    </location>
</feature>
<protein>
    <submittedName>
        <fullName evidence="2">Uncharacterized protein</fullName>
    </submittedName>
</protein>
<feature type="non-terminal residue" evidence="2">
    <location>
        <position position="1"/>
    </location>
</feature>
<proteinExistence type="predicted"/>
<sequence length="115" mass="12647">PLPAGRLRLRHELPADPLAAERLGHGEVADDGSRVGPPPLRERHNHDADAPSDVPPAASRRHEHGRLPRWRPRVALPEIRRLVALEPAPLQPAERGAVPVEIVGLDHELRDAVVH</sequence>
<name>A0A061S1Q0_9CHLO</name>
<reference evidence="2" key="1">
    <citation type="submission" date="2014-05" db="EMBL/GenBank/DDBJ databases">
        <title>The transcriptome of the halophilic microalga Tetraselmis sp. GSL018 isolated from the Great Salt Lake, Utah.</title>
        <authorList>
            <person name="Jinkerson R.E."/>
            <person name="D'Adamo S."/>
            <person name="Posewitz M.C."/>
        </authorList>
    </citation>
    <scope>NUCLEOTIDE SEQUENCE</scope>
    <source>
        <strain evidence="2">GSL018</strain>
    </source>
</reference>
<evidence type="ECO:0000256" key="1">
    <source>
        <dbReference type="SAM" id="MobiDB-lite"/>
    </source>
</evidence>
<gene>
    <name evidence="2" type="ORF">TSPGSL018_19106</name>
</gene>
<accession>A0A061S1Q0</accession>
<dbReference type="AlphaFoldDB" id="A0A061S1Q0"/>
<dbReference type="EMBL" id="GBEZ01008701">
    <property type="protein sequence ID" value="JAC76855.1"/>
    <property type="molecule type" value="Transcribed_RNA"/>
</dbReference>
<feature type="compositionally biased region" description="Basic and acidic residues" evidence="1">
    <location>
        <begin position="40"/>
        <end position="49"/>
    </location>
</feature>